<dbReference type="PANTHER" id="PTHR30586">
    <property type="entry name" value="ELECTRON TRANSPORT COMPLEX PROTEIN RNFE"/>
    <property type="match status" value="1"/>
</dbReference>
<dbReference type="InterPro" id="IPR003667">
    <property type="entry name" value="NqrDE/RnfAE"/>
</dbReference>
<keyword evidence="11" id="KW-1185">Reference proteome</keyword>
<evidence type="ECO:0000313" key="10">
    <source>
        <dbReference type="EMBL" id="GAA0819838.1"/>
    </source>
</evidence>
<keyword evidence="2 9" id="KW-0813">Transport</keyword>
<accession>A0ABP3WI32</accession>
<keyword evidence="4 9" id="KW-0812">Transmembrane</keyword>
<feature type="transmembrane region" description="Helical" evidence="9">
    <location>
        <begin position="130"/>
        <end position="152"/>
    </location>
</feature>
<evidence type="ECO:0000313" key="11">
    <source>
        <dbReference type="Proteomes" id="UP001500021"/>
    </source>
</evidence>
<evidence type="ECO:0000256" key="2">
    <source>
        <dbReference type="ARBA" id="ARBA00022448"/>
    </source>
</evidence>
<evidence type="ECO:0000256" key="1">
    <source>
        <dbReference type="ARBA" id="ARBA00004127"/>
    </source>
</evidence>
<dbReference type="NCBIfam" id="NF009070">
    <property type="entry name" value="PRK12405.1"/>
    <property type="match status" value="1"/>
</dbReference>
<evidence type="ECO:0000256" key="7">
    <source>
        <dbReference type="ARBA" id="ARBA00022989"/>
    </source>
</evidence>
<dbReference type="PANTHER" id="PTHR30586:SF0">
    <property type="entry name" value="ION-TRANSLOCATING OXIDOREDUCTASE COMPLEX SUBUNIT E"/>
    <property type="match status" value="1"/>
</dbReference>
<name>A0ABP3WI32_9GAMM</name>
<evidence type="ECO:0000256" key="6">
    <source>
        <dbReference type="ARBA" id="ARBA00022982"/>
    </source>
</evidence>
<comment type="caution">
    <text evidence="10">The sequence shown here is derived from an EMBL/GenBank/DDBJ whole genome shotgun (WGS) entry which is preliminary data.</text>
</comment>
<keyword evidence="6 9" id="KW-0249">Electron transport</keyword>
<dbReference type="InterPro" id="IPR010968">
    <property type="entry name" value="RnfE"/>
</dbReference>
<comment type="similarity">
    <text evidence="9">Belongs to the NqrDE/RnfAE family.</text>
</comment>
<organism evidence="10 11">
    <name type="scientific">Colwellia asteriadis</name>
    <dbReference type="NCBI Taxonomy" id="517723"/>
    <lineage>
        <taxon>Bacteria</taxon>
        <taxon>Pseudomonadati</taxon>
        <taxon>Pseudomonadota</taxon>
        <taxon>Gammaproteobacteria</taxon>
        <taxon>Alteromonadales</taxon>
        <taxon>Colwelliaceae</taxon>
        <taxon>Colwellia</taxon>
    </lineage>
</organism>
<evidence type="ECO:0000256" key="4">
    <source>
        <dbReference type="ARBA" id="ARBA00022692"/>
    </source>
</evidence>
<feature type="transmembrane region" description="Helical" evidence="9">
    <location>
        <begin position="164"/>
        <end position="185"/>
    </location>
</feature>
<proteinExistence type="inferred from homology"/>
<evidence type="ECO:0000256" key="9">
    <source>
        <dbReference type="HAMAP-Rule" id="MF_00478"/>
    </source>
</evidence>
<gene>
    <name evidence="9" type="primary">rnfE</name>
    <name evidence="10" type="ORF">GCM10009111_24430</name>
</gene>
<evidence type="ECO:0000256" key="5">
    <source>
        <dbReference type="ARBA" id="ARBA00022967"/>
    </source>
</evidence>
<feature type="transmembrane region" description="Helical" evidence="9">
    <location>
        <begin position="106"/>
        <end position="124"/>
    </location>
</feature>
<dbReference type="Pfam" id="PF02508">
    <property type="entry name" value="Rnf-Nqr"/>
    <property type="match status" value="1"/>
</dbReference>
<evidence type="ECO:0000256" key="3">
    <source>
        <dbReference type="ARBA" id="ARBA00022519"/>
    </source>
</evidence>
<keyword evidence="5 9" id="KW-1278">Translocase</keyword>
<sequence length="268" mass="28734">MSTKTPNNNASAQAINETAINDDTANASQSSEKKAMLNAEYKELAIQGLWKNNPGLVQLLGLCPLLAVTGTVANALGLGLATLLVLICSNVTVSAIRHWVPKEIRIPIFVLIIAAFVTCVQLLMNAYTFGLYQSLGIFLPLIVTNCAIIGRAEAYASKNPVKQAAFDGFMMGIGFALVLVVLGAIREILGQGTLFDGAHLLLGDWASSLRIEVMQFDSQFLLAILPPGAFIAMGFLIAIKNAIDAKMKKAQVNTHDGTIERVRVNFDS</sequence>
<feature type="transmembrane region" description="Helical" evidence="9">
    <location>
        <begin position="59"/>
        <end position="86"/>
    </location>
</feature>
<feature type="transmembrane region" description="Helical" evidence="9">
    <location>
        <begin position="220"/>
        <end position="239"/>
    </location>
</feature>
<dbReference type="HAMAP" id="MF_00478">
    <property type="entry name" value="RsxE_RnfE"/>
    <property type="match status" value="1"/>
</dbReference>
<dbReference type="Proteomes" id="UP001500021">
    <property type="component" value="Unassembled WGS sequence"/>
</dbReference>
<dbReference type="NCBIfam" id="TIGR01948">
    <property type="entry name" value="rnfE"/>
    <property type="match status" value="1"/>
</dbReference>
<keyword evidence="7 9" id="KW-1133">Transmembrane helix</keyword>
<comment type="function">
    <text evidence="9">Part of a membrane-bound complex that couples electron transfer with translocation of ions across the membrane.</text>
</comment>
<protein>
    <recommendedName>
        <fullName evidence="9">Ion-translocating oxidoreductase complex subunit E</fullName>
        <ecNumber evidence="9">7.-.-.-</ecNumber>
    </recommendedName>
    <alternativeName>
        <fullName evidence="9">Rnf electron transport complex subunit E</fullName>
    </alternativeName>
</protein>
<keyword evidence="8 9" id="KW-0472">Membrane</keyword>
<reference evidence="11" key="1">
    <citation type="journal article" date="2019" name="Int. J. Syst. Evol. Microbiol.">
        <title>The Global Catalogue of Microorganisms (GCM) 10K type strain sequencing project: providing services to taxonomists for standard genome sequencing and annotation.</title>
        <authorList>
            <consortium name="The Broad Institute Genomics Platform"/>
            <consortium name="The Broad Institute Genome Sequencing Center for Infectious Disease"/>
            <person name="Wu L."/>
            <person name="Ma J."/>
        </authorList>
    </citation>
    <scope>NUCLEOTIDE SEQUENCE [LARGE SCALE GENOMIC DNA]</scope>
    <source>
        <strain evidence="11">JCM 15608</strain>
    </source>
</reference>
<dbReference type="EC" id="7.-.-.-" evidence="9"/>
<dbReference type="EMBL" id="BAAAFA010000008">
    <property type="protein sequence ID" value="GAA0819838.1"/>
    <property type="molecule type" value="Genomic_DNA"/>
</dbReference>
<comment type="subcellular location">
    <subcellularLocation>
        <location evidence="9">Cell inner membrane</location>
        <topology evidence="9">Multi-pass membrane protein</topology>
    </subcellularLocation>
    <subcellularLocation>
        <location evidence="1">Endomembrane system</location>
        <topology evidence="1">Multi-pass membrane protein</topology>
    </subcellularLocation>
</comment>
<evidence type="ECO:0000256" key="8">
    <source>
        <dbReference type="ARBA" id="ARBA00023136"/>
    </source>
</evidence>
<keyword evidence="3 9" id="KW-0997">Cell inner membrane</keyword>
<keyword evidence="9" id="KW-1003">Cell membrane</keyword>
<comment type="subunit">
    <text evidence="9">The complex is composed of six subunits: RnfA, RnfB, RnfC, RnfD, RnfE and RnfG.</text>
</comment>